<gene>
    <name evidence="3" type="ORF">SAMN05421508_10976</name>
</gene>
<dbReference type="AlphaFoldDB" id="A0A286GWM7"/>
<comment type="similarity">
    <text evidence="1 2">Belongs to the enoyl-CoA hydratase/isomerase family.</text>
</comment>
<organism evidence="3 4">
    <name type="scientific">Caenispirillum bisanense</name>
    <dbReference type="NCBI Taxonomy" id="414052"/>
    <lineage>
        <taxon>Bacteria</taxon>
        <taxon>Pseudomonadati</taxon>
        <taxon>Pseudomonadota</taxon>
        <taxon>Alphaproteobacteria</taxon>
        <taxon>Rhodospirillales</taxon>
        <taxon>Novispirillaceae</taxon>
        <taxon>Caenispirillum</taxon>
    </lineage>
</organism>
<dbReference type="CDD" id="cd06558">
    <property type="entry name" value="crotonase-like"/>
    <property type="match status" value="1"/>
</dbReference>
<dbReference type="GO" id="GO:0003824">
    <property type="term" value="F:catalytic activity"/>
    <property type="evidence" value="ECO:0007669"/>
    <property type="project" value="InterPro"/>
</dbReference>
<dbReference type="OrthoDB" id="9781757at2"/>
<evidence type="ECO:0000256" key="2">
    <source>
        <dbReference type="RuleBase" id="RU003707"/>
    </source>
</evidence>
<dbReference type="Gene3D" id="3.90.226.10">
    <property type="entry name" value="2-enoyl-CoA Hydratase, Chain A, domain 1"/>
    <property type="match status" value="1"/>
</dbReference>
<proteinExistence type="inferred from homology"/>
<keyword evidence="4" id="KW-1185">Reference proteome</keyword>
<dbReference type="EMBL" id="OCNJ01000009">
    <property type="protein sequence ID" value="SOD99586.1"/>
    <property type="molecule type" value="Genomic_DNA"/>
</dbReference>
<dbReference type="Proteomes" id="UP000219621">
    <property type="component" value="Unassembled WGS sequence"/>
</dbReference>
<dbReference type="RefSeq" id="WP_097280741.1">
    <property type="nucleotide sequence ID" value="NZ_OCNJ01000009.1"/>
</dbReference>
<dbReference type="PANTHER" id="PTHR43459:SF1">
    <property type="entry name" value="EG:BACN32G11.4 PROTEIN"/>
    <property type="match status" value="1"/>
</dbReference>
<dbReference type="SUPFAM" id="SSF52096">
    <property type="entry name" value="ClpP/crotonase"/>
    <property type="match status" value="1"/>
</dbReference>
<dbReference type="PANTHER" id="PTHR43459">
    <property type="entry name" value="ENOYL-COA HYDRATASE"/>
    <property type="match status" value="1"/>
</dbReference>
<accession>A0A286GWM7</accession>
<evidence type="ECO:0000256" key="1">
    <source>
        <dbReference type="ARBA" id="ARBA00005254"/>
    </source>
</evidence>
<protein>
    <submittedName>
        <fullName evidence="3">Enoyl-CoA hydratase/carnithine racemase</fullName>
    </submittedName>
</protein>
<sequence length="267" mass="28022">MSPDLATPFDVRRQGRVLVLTLNDPATRNALHPAIYTAGLAAMEAADGDPAVGAVVLTGAGGTFCSGGNVGRLRERREQPPAVQRQSIEHLHGFIRALRRSSLPVIAAVEGAAAGAGWSLVLASDLVVAARDARFSMAYVKVGLNPDGGASAFLARALPPPLAAEALFDGAPVGAERLHALGLVNRLTEPGAAFDEALAWAERLANGPRAALGRAKRLLEGALRHDLDTQLDLEAELLTEAVHHPEAGEGLTAFLEKRRPQWVKAGE</sequence>
<dbReference type="NCBIfam" id="NF005700">
    <property type="entry name" value="PRK07511.1"/>
    <property type="match status" value="1"/>
</dbReference>
<dbReference type="Gene3D" id="1.10.12.10">
    <property type="entry name" value="Lyase 2-enoyl-coa Hydratase, Chain A, domain 2"/>
    <property type="match status" value="1"/>
</dbReference>
<evidence type="ECO:0000313" key="4">
    <source>
        <dbReference type="Proteomes" id="UP000219621"/>
    </source>
</evidence>
<dbReference type="PROSITE" id="PS00166">
    <property type="entry name" value="ENOYL_COA_HYDRATASE"/>
    <property type="match status" value="1"/>
</dbReference>
<reference evidence="3 4" key="1">
    <citation type="submission" date="2017-09" db="EMBL/GenBank/DDBJ databases">
        <authorList>
            <person name="Ehlers B."/>
            <person name="Leendertz F.H."/>
        </authorList>
    </citation>
    <scope>NUCLEOTIDE SEQUENCE [LARGE SCALE GENOMIC DNA]</scope>
    <source>
        <strain evidence="3 4">USBA 140</strain>
    </source>
</reference>
<dbReference type="InterPro" id="IPR001753">
    <property type="entry name" value="Enoyl-CoA_hydra/iso"/>
</dbReference>
<dbReference type="InterPro" id="IPR029045">
    <property type="entry name" value="ClpP/crotonase-like_dom_sf"/>
</dbReference>
<dbReference type="NCBIfam" id="NF046063">
    <property type="entry name" value="oxepin_alt"/>
    <property type="match status" value="1"/>
</dbReference>
<dbReference type="InterPro" id="IPR018376">
    <property type="entry name" value="Enoyl-CoA_hyd/isom_CS"/>
</dbReference>
<evidence type="ECO:0000313" key="3">
    <source>
        <dbReference type="EMBL" id="SOD99586.1"/>
    </source>
</evidence>
<name>A0A286GWM7_9PROT</name>
<dbReference type="InterPro" id="IPR014748">
    <property type="entry name" value="Enoyl-CoA_hydra_C"/>
</dbReference>
<dbReference type="Pfam" id="PF00378">
    <property type="entry name" value="ECH_1"/>
    <property type="match status" value="1"/>
</dbReference>